<proteinExistence type="predicted"/>
<evidence type="ECO:0000313" key="2">
    <source>
        <dbReference type="EMBL" id="OQR74738.1"/>
    </source>
</evidence>
<protein>
    <submittedName>
        <fullName evidence="2">Uncharacterized protein</fullName>
    </submittedName>
</protein>
<reference evidence="2 3" key="1">
    <citation type="journal article" date="2017" name="Gigascience">
        <title>Draft genome of the honey bee ectoparasitic mite, Tropilaelaps mercedesae, is shaped by the parasitic life history.</title>
        <authorList>
            <person name="Dong X."/>
            <person name="Armstrong S.D."/>
            <person name="Xia D."/>
            <person name="Makepeace B.L."/>
            <person name="Darby A.C."/>
            <person name="Kadowaki T."/>
        </authorList>
    </citation>
    <scope>NUCLEOTIDE SEQUENCE [LARGE SCALE GENOMIC DNA]</scope>
    <source>
        <strain evidence="2">Wuxi-XJTLU</strain>
    </source>
</reference>
<name>A0A1V9XN08_9ACAR</name>
<evidence type="ECO:0000256" key="1">
    <source>
        <dbReference type="SAM" id="MobiDB-lite"/>
    </source>
</evidence>
<dbReference type="AlphaFoldDB" id="A0A1V9XN08"/>
<keyword evidence="3" id="KW-1185">Reference proteome</keyword>
<sequence>NSQAAAQANAPATATATTTAAAVTTVAVEEGVASVVSVQPGGHQAQQSGGKTGKLQGPTVVFVPGEGIKTVEINRSGGGTGEPRGSERSTVAHHLATGWSDHKTKLAW</sequence>
<organism evidence="2 3">
    <name type="scientific">Tropilaelaps mercedesae</name>
    <dbReference type="NCBI Taxonomy" id="418985"/>
    <lineage>
        <taxon>Eukaryota</taxon>
        <taxon>Metazoa</taxon>
        <taxon>Ecdysozoa</taxon>
        <taxon>Arthropoda</taxon>
        <taxon>Chelicerata</taxon>
        <taxon>Arachnida</taxon>
        <taxon>Acari</taxon>
        <taxon>Parasitiformes</taxon>
        <taxon>Mesostigmata</taxon>
        <taxon>Gamasina</taxon>
        <taxon>Dermanyssoidea</taxon>
        <taxon>Laelapidae</taxon>
        <taxon>Tropilaelaps</taxon>
    </lineage>
</organism>
<comment type="caution">
    <text evidence="2">The sequence shown here is derived from an EMBL/GenBank/DDBJ whole genome shotgun (WGS) entry which is preliminary data.</text>
</comment>
<dbReference type="EMBL" id="MNPL01007476">
    <property type="protein sequence ID" value="OQR74738.1"/>
    <property type="molecule type" value="Genomic_DNA"/>
</dbReference>
<dbReference type="InParanoid" id="A0A1V9XN08"/>
<feature type="region of interest" description="Disordered" evidence="1">
    <location>
        <begin position="39"/>
        <end position="58"/>
    </location>
</feature>
<feature type="non-terminal residue" evidence="2">
    <location>
        <position position="1"/>
    </location>
</feature>
<dbReference type="Proteomes" id="UP000192247">
    <property type="component" value="Unassembled WGS sequence"/>
</dbReference>
<gene>
    <name evidence="2" type="ORF">BIW11_08876</name>
</gene>
<evidence type="ECO:0000313" key="3">
    <source>
        <dbReference type="Proteomes" id="UP000192247"/>
    </source>
</evidence>
<feature type="region of interest" description="Disordered" evidence="1">
    <location>
        <begin position="71"/>
        <end position="90"/>
    </location>
</feature>
<accession>A0A1V9XN08</accession>